<feature type="domain" description="Homeobox" evidence="8">
    <location>
        <begin position="185"/>
        <end position="245"/>
    </location>
</feature>
<reference evidence="9" key="1">
    <citation type="submission" date="2021-02" db="EMBL/GenBank/DDBJ databases">
        <authorList>
            <person name="Nowell W R."/>
        </authorList>
    </citation>
    <scope>NUCLEOTIDE SEQUENCE</scope>
    <source>
        <strain evidence="9">Ploen Becks lab</strain>
    </source>
</reference>
<organism evidence="9 10">
    <name type="scientific">Brachionus calyciflorus</name>
    <dbReference type="NCBI Taxonomy" id="104777"/>
    <lineage>
        <taxon>Eukaryota</taxon>
        <taxon>Metazoa</taxon>
        <taxon>Spiralia</taxon>
        <taxon>Gnathifera</taxon>
        <taxon>Rotifera</taxon>
        <taxon>Eurotatoria</taxon>
        <taxon>Monogononta</taxon>
        <taxon>Pseudotrocha</taxon>
        <taxon>Ploima</taxon>
        <taxon>Brachionidae</taxon>
        <taxon>Brachionus</taxon>
    </lineage>
</organism>
<dbReference type="Pfam" id="PF00046">
    <property type="entry name" value="Homeodomain"/>
    <property type="match status" value="1"/>
</dbReference>
<evidence type="ECO:0000256" key="1">
    <source>
        <dbReference type="ARBA" id="ARBA00004123"/>
    </source>
</evidence>
<dbReference type="GO" id="GO:0000981">
    <property type="term" value="F:DNA-binding transcription factor activity, RNA polymerase II-specific"/>
    <property type="evidence" value="ECO:0007669"/>
    <property type="project" value="InterPro"/>
</dbReference>
<feature type="region of interest" description="Disordered" evidence="7">
    <location>
        <begin position="1"/>
        <end position="68"/>
    </location>
</feature>
<dbReference type="GO" id="GO:0000978">
    <property type="term" value="F:RNA polymerase II cis-regulatory region sequence-specific DNA binding"/>
    <property type="evidence" value="ECO:0007669"/>
    <property type="project" value="TreeGrafter"/>
</dbReference>
<dbReference type="Proteomes" id="UP000663879">
    <property type="component" value="Unassembled WGS sequence"/>
</dbReference>
<dbReference type="Gene3D" id="1.10.10.60">
    <property type="entry name" value="Homeodomain-like"/>
    <property type="match status" value="1"/>
</dbReference>
<dbReference type="PANTHER" id="PTHR45793">
    <property type="entry name" value="HOMEOBOX PROTEIN"/>
    <property type="match status" value="1"/>
</dbReference>
<dbReference type="EMBL" id="CAJNOC010002076">
    <property type="protein sequence ID" value="CAF0911048.1"/>
    <property type="molecule type" value="Genomic_DNA"/>
</dbReference>
<feature type="compositionally biased region" description="Low complexity" evidence="7">
    <location>
        <begin position="377"/>
        <end position="399"/>
    </location>
</feature>
<evidence type="ECO:0000256" key="3">
    <source>
        <dbReference type="ARBA" id="ARBA00023155"/>
    </source>
</evidence>
<dbReference type="SMART" id="SM00389">
    <property type="entry name" value="HOX"/>
    <property type="match status" value="1"/>
</dbReference>
<feature type="compositionally biased region" description="Polar residues" evidence="7">
    <location>
        <begin position="1"/>
        <end position="44"/>
    </location>
</feature>
<feature type="compositionally biased region" description="Polar residues" evidence="7">
    <location>
        <begin position="135"/>
        <end position="166"/>
    </location>
</feature>
<feature type="region of interest" description="Disordered" evidence="7">
    <location>
        <begin position="284"/>
        <end position="339"/>
    </location>
</feature>
<accession>A0A814A8E0</accession>
<feature type="region of interest" description="Disordered" evidence="7">
    <location>
        <begin position="135"/>
        <end position="196"/>
    </location>
</feature>
<evidence type="ECO:0000256" key="2">
    <source>
        <dbReference type="ARBA" id="ARBA00023125"/>
    </source>
</evidence>
<evidence type="ECO:0000313" key="10">
    <source>
        <dbReference type="Proteomes" id="UP000663879"/>
    </source>
</evidence>
<feature type="compositionally biased region" description="Basic residues" evidence="7">
    <location>
        <begin position="182"/>
        <end position="191"/>
    </location>
</feature>
<keyword evidence="10" id="KW-1185">Reference proteome</keyword>
<keyword evidence="2 5" id="KW-0238">DNA-binding</keyword>
<feature type="compositionally biased region" description="Polar residues" evidence="7">
    <location>
        <begin position="52"/>
        <end position="68"/>
    </location>
</feature>
<gene>
    <name evidence="9" type="ORF">OXX778_LOCUS11904</name>
</gene>
<proteinExistence type="predicted"/>
<dbReference type="PROSITE" id="PS50071">
    <property type="entry name" value="HOMEOBOX_2"/>
    <property type="match status" value="1"/>
</dbReference>
<dbReference type="OrthoDB" id="6159439at2759"/>
<feature type="region of interest" description="Disordered" evidence="7">
    <location>
        <begin position="371"/>
        <end position="410"/>
    </location>
</feature>
<dbReference type="SUPFAM" id="SSF46689">
    <property type="entry name" value="Homeodomain-like"/>
    <property type="match status" value="1"/>
</dbReference>
<dbReference type="GO" id="GO:0005634">
    <property type="term" value="C:nucleus"/>
    <property type="evidence" value="ECO:0007669"/>
    <property type="project" value="UniProtKB-SubCell"/>
</dbReference>
<evidence type="ECO:0000256" key="6">
    <source>
        <dbReference type="RuleBase" id="RU000682"/>
    </source>
</evidence>
<keyword evidence="4 5" id="KW-0539">Nucleus</keyword>
<dbReference type="PANTHER" id="PTHR45793:SF9">
    <property type="entry name" value="HOMEOBOX PROTEIN OTX1"/>
    <property type="match status" value="1"/>
</dbReference>
<evidence type="ECO:0000256" key="4">
    <source>
        <dbReference type="ARBA" id="ARBA00023242"/>
    </source>
</evidence>
<name>A0A814A8E0_9BILA</name>
<dbReference type="InterPro" id="IPR001356">
    <property type="entry name" value="HD"/>
</dbReference>
<comment type="subcellular location">
    <subcellularLocation>
        <location evidence="1 5 6">Nucleus</location>
    </subcellularLocation>
</comment>
<dbReference type="CDD" id="cd00086">
    <property type="entry name" value="homeodomain"/>
    <property type="match status" value="1"/>
</dbReference>
<dbReference type="InterPro" id="IPR017970">
    <property type="entry name" value="Homeobox_CS"/>
</dbReference>
<sequence>MSSYDRQYNCGTPSQNYSLDQYDGSNDSTSSGSPQTRLSCSSSHQQRDDFPTPTSTDASNEADESCSQFNYSYNPNDLSKYLKPSDGLSTIVFNGNPLNQYFNSTDNSINFNGENLFQSYSVANFDPNFVPNSYSNSQRKIESDNSAIQPKTNVKNESLDTKSSFIMQPPESIDEATENAKRRPRPQRRSRTKFEKKQLDTLESTFANTHYPDVNLIDRLSRLTNLTTERISVWFQNRRARFKRSKKGAKEEIFAPNHNPILDEFGDLSNDSDNLKKQTKNFDKLDEEKSEKNSNSFNENLTDDENSKIETVKNSESHKTVQSKPIFNPMKLPHSSSNQNLSQNFYQQMSNSYYAQNNNQHLLKLPVNTVQDDEHNSSNNSAQSSRNSSPKPSSDSSDSSPDHKSDQESNFHTFHSDNQVYGQPAALPPHLFHLAPYQTGFNNNFYMPPIQPYAQNLPNIFQPYIEYNKNDASNGAYFPGFNPHTMPAYYGNA</sequence>
<dbReference type="AlphaFoldDB" id="A0A814A8E0"/>
<evidence type="ECO:0000313" key="9">
    <source>
        <dbReference type="EMBL" id="CAF0911048.1"/>
    </source>
</evidence>
<evidence type="ECO:0000256" key="7">
    <source>
        <dbReference type="SAM" id="MobiDB-lite"/>
    </source>
</evidence>
<evidence type="ECO:0000256" key="5">
    <source>
        <dbReference type="PROSITE-ProRule" id="PRU00108"/>
    </source>
</evidence>
<dbReference type="PROSITE" id="PS00027">
    <property type="entry name" value="HOMEOBOX_1"/>
    <property type="match status" value="1"/>
</dbReference>
<protein>
    <recommendedName>
        <fullName evidence="8">Homeobox domain-containing protein</fullName>
    </recommendedName>
</protein>
<comment type="caution">
    <text evidence="9">The sequence shown here is derived from an EMBL/GenBank/DDBJ whole genome shotgun (WGS) entry which is preliminary data.</text>
</comment>
<dbReference type="InterPro" id="IPR009057">
    <property type="entry name" value="Homeodomain-like_sf"/>
</dbReference>
<keyword evidence="3 5" id="KW-0371">Homeobox</keyword>
<feature type="compositionally biased region" description="Basic and acidic residues" evidence="7">
    <location>
        <begin position="400"/>
        <end position="409"/>
    </location>
</feature>
<evidence type="ECO:0000259" key="8">
    <source>
        <dbReference type="PROSITE" id="PS50071"/>
    </source>
</evidence>
<feature type="compositionally biased region" description="Basic and acidic residues" evidence="7">
    <location>
        <begin position="305"/>
        <end position="319"/>
    </location>
</feature>
<feature type="DNA-binding region" description="Homeobox" evidence="5">
    <location>
        <begin position="187"/>
        <end position="246"/>
    </location>
</feature>